<evidence type="ECO:0000313" key="3">
    <source>
        <dbReference type="RefSeq" id="XP_050934997.1"/>
    </source>
</evidence>
<name>A0ABM3KB43_CUCME</name>
<evidence type="ECO:0000256" key="1">
    <source>
        <dbReference type="ARBA" id="ARBA00009078"/>
    </source>
</evidence>
<comment type="similarity">
    <text evidence="1">Belongs to the LTV1 family.</text>
</comment>
<keyword evidence="2" id="KW-1185">Reference proteome</keyword>
<dbReference type="PANTHER" id="PTHR21531:SF0">
    <property type="entry name" value="PROTEIN LTV1 HOMOLOG"/>
    <property type="match status" value="1"/>
</dbReference>
<dbReference type="GeneID" id="127143831"/>
<reference evidence="3" key="1">
    <citation type="submission" date="2025-08" db="UniProtKB">
        <authorList>
            <consortium name="RefSeq"/>
        </authorList>
    </citation>
    <scope>IDENTIFICATION</scope>
    <source>
        <tissue evidence="3">Stem</tissue>
    </source>
</reference>
<protein>
    <submittedName>
        <fullName evidence="3">Uncharacterized protein LOC127143831</fullName>
    </submittedName>
</protein>
<dbReference type="InterPro" id="IPR007307">
    <property type="entry name" value="Ltv1"/>
</dbReference>
<organism evidence="2 3">
    <name type="scientific">Cucumis melo</name>
    <name type="common">Muskmelon</name>
    <dbReference type="NCBI Taxonomy" id="3656"/>
    <lineage>
        <taxon>Eukaryota</taxon>
        <taxon>Viridiplantae</taxon>
        <taxon>Streptophyta</taxon>
        <taxon>Embryophyta</taxon>
        <taxon>Tracheophyta</taxon>
        <taxon>Spermatophyta</taxon>
        <taxon>Magnoliopsida</taxon>
        <taxon>eudicotyledons</taxon>
        <taxon>Gunneridae</taxon>
        <taxon>Pentapetalae</taxon>
        <taxon>rosids</taxon>
        <taxon>fabids</taxon>
        <taxon>Cucurbitales</taxon>
        <taxon>Cucurbitaceae</taxon>
        <taxon>Benincaseae</taxon>
        <taxon>Cucumis</taxon>
    </lineage>
</organism>
<proteinExistence type="inferred from homology"/>
<dbReference type="PANTHER" id="PTHR21531">
    <property type="entry name" value="LOW-TEMPERATURE VIABILITY PROTEIN LTV1-RELATED"/>
    <property type="match status" value="1"/>
</dbReference>
<evidence type="ECO:0000313" key="2">
    <source>
        <dbReference type="Proteomes" id="UP001652600"/>
    </source>
</evidence>
<accession>A0ABM3KB43</accession>
<dbReference type="RefSeq" id="XP_050934997.1">
    <property type="nucleotide sequence ID" value="XM_051079040.1"/>
</dbReference>
<gene>
    <name evidence="3" type="primary">LOC127143831</name>
</gene>
<dbReference type="Proteomes" id="UP001652600">
    <property type="component" value="Chromosome 11"/>
</dbReference>
<sequence length="356" mass="39840">MQSRGEVGGKSSPKNDRREILELEFPDDCLLYLRKIKNTSSGSIFYLNPKVKLNHVSRDEAYDASRMIVSKVNVDADENVYKVASKIVGVMPQKFSSWVVTVGGKVQNVVDPKKAALLDDDDLLQFGSDVEDLEEDFVVQNIHTYVYVVLFINSYCDGSTATDRVFVCVDNHSYTLPAFDDGPVDASSFACYDEDPNSIFVDASEDYVEENGGFGSSMSSRGEIKNTCCGSTFYQNPKAKLNHVPCNEKNDFSKVNVDADENIYKVVSKIGVRVQKVVDSEIATLFDDDNMLFGFDGYKAPADILSGKEGLEDEELLPSASYVIHRCMEYAEKYQNEDDGIEDEFLFEESSDEYEI</sequence>